<evidence type="ECO:0000256" key="1">
    <source>
        <dbReference type="SAM" id="MobiDB-lite"/>
    </source>
</evidence>
<feature type="region of interest" description="Disordered" evidence="1">
    <location>
        <begin position="143"/>
        <end position="170"/>
    </location>
</feature>
<dbReference type="InterPro" id="IPR051156">
    <property type="entry name" value="Mito/Outer_Membr_Metalloprot"/>
</dbReference>
<dbReference type="Proteomes" id="UP001489004">
    <property type="component" value="Unassembled WGS sequence"/>
</dbReference>
<protein>
    <submittedName>
        <fullName evidence="2">Uncharacterized protein</fullName>
    </submittedName>
</protein>
<evidence type="ECO:0000313" key="2">
    <source>
        <dbReference type="EMBL" id="KAK9808735.1"/>
    </source>
</evidence>
<dbReference type="GO" id="GO:0004222">
    <property type="term" value="F:metalloendopeptidase activity"/>
    <property type="evidence" value="ECO:0007669"/>
    <property type="project" value="TreeGrafter"/>
</dbReference>
<sequence>MFRRRLAQLLLRGHQGFTRSKGEPANFAAATQQTRQQYNVPSEYQHFRSRGGYRQGPQGSRRGVFWLTTLGGGTAVVVLTHREEIPYTHRKHTVLVSERFVQQLGLAEFERVKAAAELDGSLLPKWHPYTKQITRVGKRIADKASDGHADSGKKNHMQARGHVSAHVYTS</sequence>
<evidence type="ECO:0000313" key="3">
    <source>
        <dbReference type="Proteomes" id="UP001489004"/>
    </source>
</evidence>
<dbReference type="PANTHER" id="PTHR22726">
    <property type="entry name" value="METALLOENDOPEPTIDASE OMA1"/>
    <property type="match status" value="1"/>
</dbReference>
<proteinExistence type="predicted"/>
<comment type="caution">
    <text evidence="2">The sequence shown here is derived from an EMBL/GenBank/DDBJ whole genome shotgun (WGS) entry which is preliminary data.</text>
</comment>
<dbReference type="PANTHER" id="PTHR22726:SF1">
    <property type="entry name" value="METALLOENDOPEPTIDASE OMA1, MITOCHONDRIAL"/>
    <property type="match status" value="1"/>
</dbReference>
<organism evidence="2 3">
    <name type="scientific">[Myrmecia] bisecta</name>
    <dbReference type="NCBI Taxonomy" id="41462"/>
    <lineage>
        <taxon>Eukaryota</taxon>
        <taxon>Viridiplantae</taxon>
        <taxon>Chlorophyta</taxon>
        <taxon>core chlorophytes</taxon>
        <taxon>Trebouxiophyceae</taxon>
        <taxon>Trebouxiales</taxon>
        <taxon>Trebouxiaceae</taxon>
        <taxon>Myrmecia</taxon>
    </lineage>
</organism>
<reference evidence="2 3" key="1">
    <citation type="journal article" date="2024" name="Nat. Commun.">
        <title>Phylogenomics reveals the evolutionary origins of lichenization in chlorophyte algae.</title>
        <authorList>
            <person name="Puginier C."/>
            <person name="Libourel C."/>
            <person name="Otte J."/>
            <person name="Skaloud P."/>
            <person name="Haon M."/>
            <person name="Grisel S."/>
            <person name="Petersen M."/>
            <person name="Berrin J.G."/>
            <person name="Delaux P.M."/>
            <person name="Dal Grande F."/>
            <person name="Keller J."/>
        </authorList>
    </citation>
    <scope>NUCLEOTIDE SEQUENCE [LARGE SCALE GENOMIC DNA]</scope>
    <source>
        <strain evidence="2 3">SAG 2043</strain>
    </source>
</reference>
<dbReference type="GO" id="GO:0016020">
    <property type="term" value="C:membrane"/>
    <property type="evidence" value="ECO:0007669"/>
    <property type="project" value="TreeGrafter"/>
</dbReference>
<dbReference type="GO" id="GO:0051603">
    <property type="term" value="P:proteolysis involved in protein catabolic process"/>
    <property type="evidence" value="ECO:0007669"/>
    <property type="project" value="TreeGrafter"/>
</dbReference>
<gene>
    <name evidence="2" type="ORF">WJX72_002756</name>
</gene>
<dbReference type="EMBL" id="JALJOR010000011">
    <property type="protein sequence ID" value="KAK9808735.1"/>
    <property type="molecule type" value="Genomic_DNA"/>
</dbReference>
<name>A0AAW1PFZ3_9CHLO</name>
<feature type="compositionally biased region" description="Basic and acidic residues" evidence="1">
    <location>
        <begin position="143"/>
        <end position="153"/>
    </location>
</feature>
<keyword evidence="3" id="KW-1185">Reference proteome</keyword>
<accession>A0AAW1PFZ3</accession>
<dbReference type="AlphaFoldDB" id="A0AAW1PFZ3"/>